<keyword evidence="3" id="KW-0032">Aminotransferase</keyword>
<dbReference type="Gene3D" id="3.40.640.10">
    <property type="entry name" value="Type I PLP-dependent aspartate aminotransferase-like (Major domain)"/>
    <property type="match status" value="1"/>
</dbReference>
<comment type="pathway">
    <text evidence="6">Amino-acid biosynthesis; L-phenylalanine biosynthesis; L-arogenate from prephenate (L-Glu route): step 1/1.</text>
</comment>
<evidence type="ECO:0000313" key="11">
    <source>
        <dbReference type="EMBL" id="CAI9766998.1"/>
    </source>
</evidence>
<gene>
    <name evidence="11" type="ORF">FPE_LOCUS14428</name>
</gene>
<dbReference type="EMBL" id="OU503043">
    <property type="protein sequence ID" value="CAI9766998.1"/>
    <property type="molecule type" value="Genomic_DNA"/>
</dbReference>
<protein>
    <recommendedName>
        <fullName evidence="8">Bifunctional aspartate aminotransferase and glutamate/aspartate-prephenate aminotransferase</fullName>
    </recommendedName>
</protein>
<dbReference type="Proteomes" id="UP000834106">
    <property type="component" value="Chromosome 8"/>
</dbReference>
<dbReference type="GO" id="GO:0009095">
    <property type="term" value="P:aromatic amino acid family biosynthetic process, prephenate pathway"/>
    <property type="evidence" value="ECO:0007669"/>
    <property type="project" value="UniProtKB-ARBA"/>
</dbReference>
<name>A0AAD1ZDP9_9LAMI</name>
<keyword evidence="4" id="KW-0808">Transferase</keyword>
<proteinExistence type="inferred from homology"/>
<evidence type="ECO:0000256" key="8">
    <source>
        <dbReference type="ARBA" id="ARBA00074369"/>
    </source>
</evidence>
<evidence type="ECO:0000256" key="5">
    <source>
        <dbReference type="ARBA" id="ARBA00022898"/>
    </source>
</evidence>
<dbReference type="InterPro" id="IPR050596">
    <property type="entry name" value="AspAT/PAT-like"/>
</dbReference>
<evidence type="ECO:0000256" key="7">
    <source>
        <dbReference type="ARBA" id="ARBA00060601"/>
    </source>
</evidence>
<evidence type="ECO:0000256" key="6">
    <source>
        <dbReference type="ARBA" id="ARBA00060544"/>
    </source>
</evidence>
<sequence>MAATAPHSLQASSRIASKNPQLKPISDSQISHSISFSSQLSNFSLKSSQSTTRQLHSQRISAAVRTESSSGTMGVDISLSPRVNSVKPSKTVAITDQATALAQAGVPVIRLAAGEPDFDTPAVIAEAGIRAIQEGYTRYTPNAGTLELRSAICHKLKEENGISYTPDQILVSNGAKQSILQAVLAVCSPGDEVLIPAPYWVSYPEMARLADANPVILNTHISENFLLDPKLLESKLSEKSRLLILCSPSNPTGSVYPRELLEEIAQIVSRHPRLLVLSDEIYEHIIYAPATHTSFASLPGMWDRTLTVNGFSKAFAMTGWRLGYLAGPKHFVAACGKIQSQSTSGASSISQKAAVAALGMGYAGGEAVSVMVKAFHERRDFLVKSFGEMEGVKISEPQGAFYLFLDFSSYFGVEIDGFGAINGSESLCRYLLDKAQGPFGIAFALAPYDRVLRFPK</sequence>
<dbReference type="CDD" id="cd00609">
    <property type="entry name" value="AAT_like"/>
    <property type="match status" value="1"/>
</dbReference>
<dbReference type="InterPro" id="IPR004838">
    <property type="entry name" value="NHTrfase_class1_PyrdxlP-BS"/>
</dbReference>
<comment type="pathway">
    <text evidence="7">Amino-acid biosynthesis; L-phenylalanine biosynthesis; L-arogenate from prephenate (L-Asp route): step 1/1.</text>
</comment>
<evidence type="ECO:0000256" key="1">
    <source>
        <dbReference type="ARBA" id="ARBA00001933"/>
    </source>
</evidence>
<evidence type="ECO:0000259" key="10">
    <source>
        <dbReference type="Pfam" id="PF00155"/>
    </source>
</evidence>
<evidence type="ECO:0000313" key="12">
    <source>
        <dbReference type="Proteomes" id="UP000834106"/>
    </source>
</evidence>
<reference evidence="11" key="1">
    <citation type="submission" date="2023-05" db="EMBL/GenBank/DDBJ databases">
        <authorList>
            <person name="Huff M."/>
        </authorList>
    </citation>
    <scope>NUCLEOTIDE SEQUENCE</scope>
</reference>
<dbReference type="PANTHER" id="PTHR46383:SF1">
    <property type="entry name" value="ASPARTATE AMINOTRANSFERASE"/>
    <property type="match status" value="1"/>
</dbReference>
<dbReference type="InterPro" id="IPR004839">
    <property type="entry name" value="Aminotransferase_I/II_large"/>
</dbReference>
<dbReference type="AlphaFoldDB" id="A0AAD1ZDP9"/>
<dbReference type="GO" id="GO:0004069">
    <property type="term" value="F:L-aspartate:2-oxoglutarate aminotransferase activity"/>
    <property type="evidence" value="ECO:0007669"/>
    <property type="project" value="UniProtKB-ARBA"/>
</dbReference>
<comment type="similarity">
    <text evidence="2">Belongs to the class-I pyridoxal-phosphate-dependent aminotransferase family.</text>
</comment>
<feature type="compositionally biased region" description="Polar residues" evidence="9">
    <location>
        <begin position="7"/>
        <end position="20"/>
    </location>
</feature>
<dbReference type="Gene3D" id="3.90.1150.10">
    <property type="entry name" value="Aspartate Aminotransferase, domain 1"/>
    <property type="match status" value="1"/>
</dbReference>
<organism evidence="11 12">
    <name type="scientific">Fraxinus pennsylvanica</name>
    <dbReference type="NCBI Taxonomy" id="56036"/>
    <lineage>
        <taxon>Eukaryota</taxon>
        <taxon>Viridiplantae</taxon>
        <taxon>Streptophyta</taxon>
        <taxon>Embryophyta</taxon>
        <taxon>Tracheophyta</taxon>
        <taxon>Spermatophyta</taxon>
        <taxon>Magnoliopsida</taxon>
        <taxon>eudicotyledons</taxon>
        <taxon>Gunneridae</taxon>
        <taxon>Pentapetalae</taxon>
        <taxon>asterids</taxon>
        <taxon>lamiids</taxon>
        <taxon>Lamiales</taxon>
        <taxon>Oleaceae</taxon>
        <taxon>Oleeae</taxon>
        <taxon>Fraxinus</taxon>
    </lineage>
</organism>
<dbReference type="GO" id="GO:0033854">
    <property type="term" value="F:glutamate-prephenate aminotransferase activity"/>
    <property type="evidence" value="ECO:0007669"/>
    <property type="project" value="UniProtKB-ARBA"/>
</dbReference>
<evidence type="ECO:0000256" key="9">
    <source>
        <dbReference type="SAM" id="MobiDB-lite"/>
    </source>
</evidence>
<dbReference type="FunFam" id="3.40.640.10:FF:000033">
    <property type="entry name" value="Aspartate aminotransferase"/>
    <property type="match status" value="1"/>
</dbReference>
<evidence type="ECO:0000256" key="2">
    <source>
        <dbReference type="ARBA" id="ARBA00007441"/>
    </source>
</evidence>
<dbReference type="GO" id="GO:0030170">
    <property type="term" value="F:pyridoxal phosphate binding"/>
    <property type="evidence" value="ECO:0007669"/>
    <property type="project" value="InterPro"/>
</dbReference>
<dbReference type="InterPro" id="IPR015424">
    <property type="entry name" value="PyrdxlP-dep_Trfase"/>
</dbReference>
<dbReference type="SUPFAM" id="SSF53383">
    <property type="entry name" value="PLP-dependent transferases"/>
    <property type="match status" value="1"/>
</dbReference>
<dbReference type="Pfam" id="PF00155">
    <property type="entry name" value="Aminotran_1_2"/>
    <property type="match status" value="1"/>
</dbReference>
<evidence type="ECO:0000256" key="3">
    <source>
        <dbReference type="ARBA" id="ARBA00022576"/>
    </source>
</evidence>
<feature type="region of interest" description="Disordered" evidence="9">
    <location>
        <begin position="1"/>
        <end position="28"/>
    </location>
</feature>
<comment type="cofactor">
    <cofactor evidence="1">
        <name>pyridoxal 5'-phosphate</name>
        <dbReference type="ChEBI" id="CHEBI:597326"/>
    </cofactor>
</comment>
<dbReference type="InterPro" id="IPR015422">
    <property type="entry name" value="PyrdxlP-dep_Trfase_small"/>
</dbReference>
<dbReference type="GO" id="GO:0033853">
    <property type="term" value="F:aspartate-prephenate aminotransferase activity"/>
    <property type="evidence" value="ECO:0007669"/>
    <property type="project" value="UniProtKB-ARBA"/>
</dbReference>
<evidence type="ECO:0000256" key="4">
    <source>
        <dbReference type="ARBA" id="ARBA00022679"/>
    </source>
</evidence>
<dbReference type="InterPro" id="IPR015421">
    <property type="entry name" value="PyrdxlP-dep_Trfase_major"/>
</dbReference>
<dbReference type="PANTHER" id="PTHR46383">
    <property type="entry name" value="ASPARTATE AMINOTRANSFERASE"/>
    <property type="match status" value="1"/>
</dbReference>
<keyword evidence="12" id="KW-1185">Reference proteome</keyword>
<accession>A0AAD1ZDP9</accession>
<keyword evidence="5" id="KW-0663">Pyridoxal phosphate</keyword>
<dbReference type="PROSITE" id="PS00105">
    <property type="entry name" value="AA_TRANSFER_CLASS_1"/>
    <property type="match status" value="1"/>
</dbReference>
<feature type="domain" description="Aminotransferase class I/classII large" evidence="10">
    <location>
        <begin position="107"/>
        <end position="433"/>
    </location>
</feature>